<dbReference type="RefSeq" id="XP_016644788.1">
    <property type="nucleotide sequence ID" value="XM_016785412.1"/>
</dbReference>
<comment type="caution">
    <text evidence="1">The sequence shown here is derived from an EMBL/GenBank/DDBJ whole genome shotgun (WGS) entry which is preliminary data.</text>
</comment>
<dbReference type="OMA" id="YPREEAY"/>
<dbReference type="Proteomes" id="UP000028545">
    <property type="component" value="Unassembled WGS sequence"/>
</dbReference>
<keyword evidence="2" id="KW-1185">Reference proteome</keyword>
<organism evidence="1 2">
    <name type="scientific">Pseudallescheria apiosperma</name>
    <name type="common">Scedosporium apiospermum</name>
    <dbReference type="NCBI Taxonomy" id="563466"/>
    <lineage>
        <taxon>Eukaryota</taxon>
        <taxon>Fungi</taxon>
        <taxon>Dikarya</taxon>
        <taxon>Ascomycota</taxon>
        <taxon>Pezizomycotina</taxon>
        <taxon>Sordariomycetes</taxon>
        <taxon>Hypocreomycetidae</taxon>
        <taxon>Microascales</taxon>
        <taxon>Microascaceae</taxon>
        <taxon>Scedosporium</taxon>
    </lineage>
</organism>
<evidence type="ECO:0000313" key="1">
    <source>
        <dbReference type="EMBL" id="KEZ44989.1"/>
    </source>
</evidence>
<reference evidence="1 2" key="1">
    <citation type="journal article" date="2014" name="Genome Announc.">
        <title>Draft genome sequence of the pathogenic fungus Scedosporium apiospermum.</title>
        <authorList>
            <person name="Vandeputte P."/>
            <person name="Ghamrawi S."/>
            <person name="Rechenmann M."/>
            <person name="Iltis A."/>
            <person name="Giraud S."/>
            <person name="Fleury M."/>
            <person name="Thornton C."/>
            <person name="Delhaes L."/>
            <person name="Meyer W."/>
            <person name="Papon N."/>
            <person name="Bouchara J.P."/>
        </authorList>
    </citation>
    <scope>NUCLEOTIDE SEQUENCE [LARGE SCALE GENOMIC DNA]</scope>
    <source>
        <strain evidence="1 2">IHEM 14462</strain>
    </source>
</reference>
<dbReference type="AlphaFoldDB" id="A0A084GCC7"/>
<protein>
    <submittedName>
        <fullName evidence="1">Uncharacterized protein</fullName>
    </submittedName>
</protein>
<name>A0A084GCC7_PSEDA</name>
<accession>A0A084GCC7</accession>
<gene>
    <name evidence="1" type="ORF">SAPIO_CDS2375</name>
</gene>
<sequence>MSSSSNPATIGPTLEPSRSVTIVFTAYPILKSLASSLTPKDLYHLARTNRLHFSSILGSKELFQAIRRQCICDGRGLQWRRDSQASTQYLWPYWVTGDEYEAYAARMRARVGRAECGESKSFPCFKCGINVCEECRDYPREEAYHPRFFGYPRPHLDAAYQPKNIMYLCPPCDEEAEKKSLETLGSDSSGVYAAQRFLKKPERDALCVDGDTCRRANGEEKAKSANKPRNEN</sequence>
<dbReference type="GeneID" id="27721447"/>
<dbReference type="EMBL" id="JOWA01000086">
    <property type="protein sequence ID" value="KEZ44989.1"/>
    <property type="molecule type" value="Genomic_DNA"/>
</dbReference>
<dbReference type="OrthoDB" id="3678990at2759"/>
<evidence type="ECO:0000313" key="2">
    <source>
        <dbReference type="Proteomes" id="UP000028545"/>
    </source>
</evidence>
<dbReference type="VEuPathDB" id="FungiDB:SAPIO_CDS2375"/>
<dbReference type="HOGENOM" id="CLU_1195459_0_0_1"/>
<proteinExistence type="predicted"/>
<dbReference type="KEGG" id="sapo:SAPIO_CDS2375"/>